<evidence type="ECO:0000313" key="4">
    <source>
        <dbReference type="EMBL" id="ANA91284.1"/>
    </source>
</evidence>
<keyword evidence="2" id="KW-0812">Transmembrane</keyword>
<dbReference type="PANTHER" id="PTHR20932">
    <property type="entry name" value="LYSM AND PUTATIVE PEPTIDOGLYCAN-BINDING DOMAIN-CONTAINING PROTEIN"/>
    <property type="match status" value="1"/>
</dbReference>
<dbReference type="Pfam" id="PF01476">
    <property type="entry name" value="LysM"/>
    <property type="match status" value="1"/>
</dbReference>
<dbReference type="KEGG" id="pja:122257143"/>
<dbReference type="SMART" id="SM00257">
    <property type="entry name" value="LysM"/>
    <property type="match status" value="1"/>
</dbReference>
<dbReference type="GeneID" id="122257143"/>
<feature type="domain" description="LysM" evidence="3">
    <location>
        <begin position="84"/>
        <end position="128"/>
    </location>
</feature>
<feature type="coiled-coil region" evidence="1">
    <location>
        <begin position="193"/>
        <end position="220"/>
    </location>
</feature>
<dbReference type="InterPro" id="IPR018392">
    <property type="entry name" value="LysM"/>
</dbReference>
<accession>A0A172LR85</accession>
<dbReference type="InterPro" id="IPR045030">
    <property type="entry name" value="LYSM1-4"/>
</dbReference>
<dbReference type="CDD" id="cd00118">
    <property type="entry name" value="LysM"/>
    <property type="match status" value="1"/>
</dbReference>
<dbReference type="Gene3D" id="3.10.350.10">
    <property type="entry name" value="LysM domain"/>
    <property type="match status" value="1"/>
</dbReference>
<dbReference type="InterPro" id="IPR036779">
    <property type="entry name" value="LysM_dom_sf"/>
</dbReference>
<dbReference type="SUPFAM" id="SSF54106">
    <property type="entry name" value="LysM domain"/>
    <property type="match status" value="1"/>
</dbReference>
<sequence>MSSSLWNGRADGNTSHKNYKYRRLSSVENGAGNGYISCEEDEEEIFTSQAVELKKIVKKSDGQGNKDSSSTNPVKFVSEYEQLIDRPIQSGETLRSISLKYRIPISELKRINKIIQENEFFALNSLKIPVKPNSVLAEMLVEESKQRQENVASTRAAVLGTRSVSSCSEYESDSEMHVGYISINRILRDTRTKKDAKRFLDNMKRDLAQIREKTSTYKESLDEAAATLTDLRFRPLDQRDKCEGADWGISWWKMMVAAAVILIGFPLLFLWFSNRST</sequence>
<name>A0A172LR85_PENJP</name>
<reference evidence="4" key="1">
    <citation type="journal article" date="2016" name="Fish Shellfish Immunol.">
        <title>Involvement of a LysM and putative peptidoglycan-binding domain-containing protein in the antibacterial immune response of kuruma shrimp Marsupenaeus japonicus.</title>
        <authorList>
            <person name="Shi X.Z."/>
            <person name="Feng X.W."/>
            <person name="Sun J.J."/>
            <person name="Yang M.C."/>
            <person name="Lan J.F."/>
            <person name="Zhao X.F."/>
            <person name="Wang J.X."/>
        </authorList>
    </citation>
    <scope>NUCLEOTIDE SEQUENCE</scope>
</reference>
<organism evidence="4">
    <name type="scientific">Penaeus japonicus</name>
    <name type="common">Kuruma prawn</name>
    <name type="synonym">Marsupenaeus japonicus</name>
    <dbReference type="NCBI Taxonomy" id="27405"/>
    <lineage>
        <taxon>Eukaryota</taxon>
        <taxon>Metazoa</taxon>
        <taxon>Ecdysozoa</taxon>
        <taxon>Arthropoda</taxon>
        <taxon>Crustacea</taxon>
        <taxon>Multicrustacea</taxon>
        <taxon>Malacostraca</taxon>
        <taxon>Eumalacostraca</taxon>
        <taxon>Eucarida</taxon>
        <taxon>Decapoda</taxon>
        <taxon>Dendrobranchiata</taxon>
        <taxon>Penaeoidea</taxon>
        <taxon>Penaeidae</taxon>
        <taxon>Penaeus</taxon>
    </lineage>
</organism>
<feature type="transmembrane region" description="Helical" evidence="2">
    <location>
        <begin position="251"/>
        <end position="272"/>
    </location>
</feature>
<evidence type="ECO:0000259" key="3">
    <source>
        <dbReference type="PROSITE" id="PS51782"/>
    </source>
</evidence>
<protein>
    <submittedName>
        <fullName evidence="4">LysM and putative peptidoglycan-binding domain containing protein</fullName>
    </submittedName>
</protein>
<dbReference type="EMBL" id="KU552143">
    <property type="protein sequence ID" value="ANA91284.1"/>
    <property type="molecule type" value="mRNA"/>
</dbReference>
<evidence type="ECO:0000256" key="1">
    <source>
        <dbReference type="SAM" id="Coils"/>
    </source>
</evidence>
<dbReference type="OrthoDB" id="538216at2759"/>
<dbReference type="PROSITE" id="PS51782">
    <property type="entry name" value="LYSM"/>
    <property type="match status" value="1"/>
</dbReference>
<keyword evidence="1" id="KW-0175">Coiled coil</keyword>
<keyword evidence="2" id="KW-1133">Transmembrane helix</keyword>
<dbReference type="PANTHER" id="PTHR20932:SF13">
    <property type="entry name" value="LD36653P"/>
    <property type="match status" value="1"/>
</dbReference>
<dbReference type="RefSeq" id="XP_042878165.1">
    <property type="nucleotide sequence ID" value="XM_043022231.1"/>
</dbReference>
<evidence type="ECO:0000256" key="2">
    <source>
        <dbReference type="SAM" id="Phobius"/>
    </source>
</evidence>
<proteinExistence type="evidence at transcript level"/>
<keyword evidence="2" id="KW-0472">Membrane</keyword>
<dbReference type="AlphaFoldDB" id="A0A172LR85"/>
<reference evidence="4" key="2">
    <citation type="submission" date="2016-01" db="EMBL/GenBank/DDBJ databases">
        <authorList>
            <person name="Oliw E.H."/>
        </authorList>
    </citation>
    <scope>NUCLEOTIDE SEQUENCE</scope>
</reference>